<dbReference type="EMBL" id="CM017624">
    <property type="protein sequence ID" value="TYH82849.1"/>
    <property type="molecule type" value="Genomic_DNA"/>
</dbReference>
<name>A0A5D2LUW6_GOSTO</name>
<accession>A0A5D2LUW6</accession>
<dbReference type="AlphaFoldDB" id="A0A5D2LUW6"/>
<proteinExistence type="predicted"/>
<protein>
    <submittedName>
        <fullName evidence="1">Uncharacterized protein</fullName>
    </submittedName>
</protein>
<reference evidence="1 2" key="1">
    <citation type="submission" date="2019-07" db="EMBL/GenBank/DDBJ databases">
        <title>WGS assembly of Gossypium tomentosum.</title>
        <authorList>
            <person name="Chen Z.J."/>
            <person name="Sreedasyam A."/>
            <person name="Ando A."/>
            <person name="Song Q."/>
            <person name="De L."/>
            <person name="Hulse-Kemp A."/>
            <person name="Ding M."/>
            <person name="Ye W."/>
            <person name="Kirkbride R."/>
            <person name="Jenkins J."/>
            <person name="Plott C."/>
            <person name="Lovell J."/>
            <person name="Lin Y.-M."/>
            <person name="Vaughn R."/>
            <person name="Liu B."/>
            <person name="Li W."/>
            <person name="Simpson S."/>
            <person name="Scheffler B."/>
            <person name="Saski C."/>
            <person name="Grover C."/>
            <person name="Hu G."/>
            <person name="Conover J."/>
            <person name="Carlson J."/>
            <person name="Shu S."/>
            <person name="Boston L."/>
            <person name="Williams M."/>
            <person name="Peterson D."/>
            <person name="Mcgee K."/>
            <person name="Jones D."/>
            <person name="Wendel J."/>
            <person name="Stelly D."/>
            <person name="Grimwood J."/>
            <person name="Schmutz J."/>
        </authorList>
    </citation>
    <scope>NUCLEOTIDE SEQUENCE [LARGE SCALE GENOMIC DNA]</scope>
    <source>
        <strain evidence="1">7179.01</strain>
    </source>
</reference>
<evidence type="ECO:0000313" key="2">
    <source>
        <dbReference type="Proteomes" id="UP000322667"/>
    </source>
</evidence>
<evidence type="ECO:0000313" key="1">
    <source>
        <dbReference type="EMBL" id="TYH82849.1"/>
    </source>
</evidence>
<keyword evidence="2" id="KW-1185">Reference proteome</keyword>
<gene>
    <name evidence="1" type="ORF">ES332_D02G089600v1</name>
</gene>
<dbReference type="Proteomes" id="UP000322667">
    <property type="component" value="Chromosome D02"/>
</dbReference>
<sequence>MVPSYVFHDTCARQLCISGFSSYLSLNQPLGISGHPSGFRISVAHLSPCLSPFLSLPCPLSFGF</sequence>
<organism evidence="1 2">
    <name type="scientific">Gossypium tomentosum</name>
    <name type="common">Hawaiian cotton</name>
    <name type="synonym">Gossypium sandvicense</name>
    <dbReference type="NCBI Taxonomy" id="34277"/>
    <lineage>
        <taxon>Eukaryota</taxon>
        <taxon>Viridiplantae</taxon>
        <taxon>Streptophyta</taxon>
        <taxon>Embryophyta</taxon>
        <taxon>Tracheophyta</taxon>
        <taxon>Spermatophyta</taxon>
        <taxon>Magnoliopsida</taxon>
        <taxon>eudicotyledons</taxon>
        <taxon>Gunneridae</taxon>
        <taxon>Pentapetalae</taxon>
        <taxon>rosids</taxon>
        <taxon>malvids</taxon>
        <taxon>Malvales</taxon>
        <taxon>Malvaceae</taxon>
        <taxon>Malvoideae</taxon>
        <taxon>Gossypium</taxon>
    </lineage>
</organism>